<keyword evidence="2" id="KW-0812">Transmembrane</keyword>
<dbReference type="Proteomes" id="UP000656804">
    <property type="component" value="Unassembled WGS sequence"/>
</dbReference>
<dbReference type="InterPro" id="IPR050879">
    <property type="entry name" value="Acyltransferase_3"/>
</dbReference>
<keyword evidence="6" id="KW-1185">Reference proteome</keyword>
<feature type="domain" description="SGNH" evidence="4">
    <location>
        <begin position="499"/>
        <end position="721"/>
    </location>
</feature>
<feature type="compositionally biased region" description="Basic residues" evidence="1">
    <location>
        <begin position="386"/>
        <end position="405"/>
    </location>
</feature>
<comment type="caution">
    <text evidence="5">The sequence shown here is derived from an EMBL/GenBank/DDBJ whole genome shotgun (WGS) entry which is preliminary data.</text>
</comment>
<feature type="transmembrane region" description="Helical" evidence="2">
    <location>
        <begin position="336"/>
        <end position="355"/>
    </location>
</feature>
<evidence type="ECO:0000313" key="6">
    <source>
        <dbReference type="Proteomes" id="UP000656804"/>
    </source>
</evidence>
<dbReference type="GO" id="GO:0009103">
    <property type="term" value="P:lipopolysaccharide biosynthetic process"/>
    <property type="evidence" value="ECO:0007669"/>
    <property type="project" value="TreeGrafter"/>
</dbReference>
<evidence type="ECO:0000313" key="5">
    <source>
        <dbReference type="EMBL" id="MBF4162557.1"/>
    </source>
</evidence>
<sequence>MSTSAWEGSSTPRPGQLYSGQRVDLQGVRGVGVLCVVLGHLFLWPHGVFAALDLFFVLSGYLITSILLVQLPRHGARFFAVFYLARARRLMPMALLVLAVTTLATYAVFSTSRGNDVAVDALWAAIFGANWHFAAEGTDYFSQQAASPLLHYWSLSVEEQFYLAWPLLVLVAAVVARKRGARPETLAYLVLGLVTVLSFGYSLWHSASQPTVAYFSTFDRAWEFGAGGLLAVAAPRLVRIPLLYRQISTWVFLVVFVVTIFTLEPSMPFPAPWGLVPVAITSAAVISGLDGDTAWSWVLHNPVMVWFGDRSYSLYLWHLPVQVLLVPFFATDSPAYYVAALSTSVLLTVVGYELVERPMRRAPWLMLRTERARRAAAAPSVPVKKPTAKRAPRGRRRPTSRRPGRRPVGGLAWRPSPRWGWAGVAGVVALGAIVVGQMQGPGTPVAATDLVQGTGQPAALRAALDRTAFPTFDPSLESIADTTWEEQQAKYGCGETDPGNLSSCRFGKPTARRTVAVFGDSVAGSWMPTVRKAFVPAGWAVQQLTLPQCSPWVLSSYIEEDGSAYPACAAFHQVVESYLRRMPPDLLIVADASQQSLNSQRSEIGGTQESVARDALGRFLAQVPDGIEVMVLGAPPPIADLRECVSRVGGPLQCARSPDQLYEDHKNGELAAAQAAGVTYLDTLAWFCVDDSCPGFVGDTPVTYDGTHLTVQFGQQLAPLLSEAVDQATDGRWPGRASAGG</sequence>
<feature type="transmembrane region" description="Helical" evidence="2">
    <location>
        <begin position="249"/>
        <end position="267"/>
    </location>
</feature>
<organism evidence="5 6">
    <name type="scientific">Nocardioides acrostichi</name>
    <dbReference type="NCBI Taxonomy" id="2784339"/>
    <lineage>
        <taxon>Bacteria</taxon>
        <taxon>Bacillati</taxon>
        <taxon>Actinomycetota</taxon>
        <taxon>Actinomycetes</taxon>
        <taxon>Propionibacteriales</taxon>
        <taxon>Nocardioidaceae</taxon>
        <taxon>Nocardioides</taxon>
    </lineage>
</organism>
<evidence type="ECO:0000259" key="3">
    <source>
        <dbReference type="Pfam" id="PF01757"/>
    </source>
</evidence>
<dbReference type="PANTHER" id="PTHR23028">
    <property type="entry name" value="ACETYLTRANSFERASE"/>
    <property type="match status" value="1"/>
</dbReference>
<proteinExistence type="predicted"/>
<dbReference type="EMBL" id="JADIVZ010000006">
    <property type="protein sequence ID" value="MBF4162557.1"/>
    <property type="molecule type" value="Genomic_DNA"/>
</dbReference>
<keyword evidence="2" id="KW-0472">Membrane</keyword>
<keyword evidence="2" id="KW-1133">Transmembrane helix</keyword>
<keyword evidence="5" id="KW-0012">Acyltransferase</keyword>
<name>A0A930V2F6_9ACTN</name>
<feature type="domain" description="Acyltransferase 3" evidence="3">
    <location>
        <begin position="24"/>
        <end position="351"/>
    </location>
</feature>
<dbReference type="Pfam" id="PF19040">
    <property type="entry name" value="SGNH"/>
    <property type="match status" value="1"/>
</dbReference>
<feature type="transmembrane region" description="Helical" evidence="2">
    <location>
        <begin position="90"/>
        <end position="109"/>
    </location>
</feature>
<keyword evidence="5" id="KW-0808">Transferase</keyword>
<dbReference type="AlphaFoldDB" id="A0A930V2F6"/>
<feature type="transmembrane region" description="Helical" evidence="2">
    <location>
        <begin position="419"/>
        <end position="438"/>
    </location>
</feature>
<evidence type="ECO:0000256" key="2">
    <source>
        <dbReference type="SAM" id="Phobius"/>
    </source>
</evidence>
<reference evidence="5" key="1">
    <citation type="submission" date="2020-11" db="EMBL/GenBank/DDBJ databases">
        <title>Nocardioides sp. CBS4Y-1, whole genome shotgun sequence.</title>
        <authorList>
            <person name="Tuo L."/>
        </authorList>
    </citation>
    <scope>NUCLEOTIDE SEQUENCE</scope>
    <source>
        <strain evidence="5">CBS4Y-1</strain>
    </source>
</reference>
<dbReference type="PANTHER" id="PTHR23028:SF53">
    <property type="entry name" value="ACYL_TRANSF_3 DOMAIN-CONTAINING PROTEIN"/>
    <property type="match status" value="1"/>
</dbReference>
<feature type="transmembrane region" description="Helical" evidence="2">
    <location>
        <begin position="224"/>
        <end position="242"/>
    </location>
</feature>
<evidence type="ECO:0000259" key="4">
    <source>
        <dbReference type="Pfam" id="PF19040"/>
    </source>
</evidence>
<dbReference type="Pfam" id="PF01757">
    <property type="entry name" value="Acyl_transf_3"/>
    <property type="match status" value="1"/>
</dbReference>
<dbReference type="InterPro" id="IPR002656">
    <property type="entry name" value="Acyl_transf_3_dom"/>
</dbReference>
<protein>
    <submittedName>
        <fullName evidence="5">Acyltransferase</fullName>
    </submittedName>
</protein>
<feature type="transmembrane region" description="Helical" evidence="2">
    <location>
        <begin position="50"/>
        <end position="69"/>
    </location>
</feature>
<feature type="transmembrane region" description="Helical" evidence="2">
    <location>
        <begin position="185"/>
        <end position="204"/>
    </location>
</feature>
<dbReference type="GO" id="GO:0016020">
    <property type="term" value="C:membrane"/>
    <property type="evidence" value="ECO:0007669"/>
    <property type="project" value="TreeGrafter"/>
</dbReference>
<dbReference type="RefSeq" id="WP_194503828.1">
    <property type="nucleotide sequence ID" value="NZ_JADIVZ010000006.1"/>
</dbReference>
<gene>
    <name evidence="5" type="ORF">ISG29_12740</name>
</gene>
<evidence type="ECO:0000256" key="1">
    <source>
        <dbReference type="SAM" id="MobiDB-lite"/>
    </source>
</evidence>
<feature type="transmembrane region" description="Helical" evidence="2">
    <location>
        <begin position="160"/>
        <end position="176"/>
    </location>
</feature>
<feature type="region of interest" description="Disordered" evidence="1">
    <location>
        <begin position="376"/>
        <end position="410"/>
    </location>
</feature>
<dbReference type="InterPro" id="IPR043968">
    <property type="entry name" value="SGNH"/>
</dbReference>
<dbReference type="GO" id="GO:0016747">
    <property type="term" value="F:acyltransferase activity, transferring groups other than amino-acyl groups"/>
    <property type="evidence" value="ECO:0007669"/>
    <property type="project" value="InterPro"/>
</dbReference>
<accession>A0A930V2F6</accession>